<dbReference type="SUPFAM" id="SSF50729">
    <property type="entry name" value="PH domain-like"/>
    <property type="match status" value="1"/>
</dbReference>
<feature type="domain" description="PH" evidence="2">
    <location>
        <begin position="45"/>
        <end position="147"/>
    </location>
</feature>
<proteinExistence type="predicted"/>
<dbReference type="CDD" id="cd00821">
    <property type="entry name" value="PH"/>
    <property type="match status" value="1"/>
</dbReference>
<evidence type="ECO:0000259" key="2">
    <source>
        <dbReference type="PROSITE" id="PS50003"/>
    </source>
</evidence>
<dbReference type="PANTHER" id="PTHR12092">
    <property type="entry name" value="PLECKSTRIN"/>
    <property type="match status" value="1"/>
</dbReference>
<protein>
    <recommendedName>
        <fullName evidence="2">PH domain-containing protein</fullName>
    </recommendedName>
</protein>
<dbReference type="Gene3D" id="2.30.29.30">
    <property type="entry name" value="Pleckstrin-homology domain (PH domain)/Phosphotyrosine-binding domain (PTB)"/>
    <property type="match status" value="1"/>
</dbReference>
<dbReference type="GO" id="GO:0005886">
    <property type="term" value="C:plasma membrane"/>
    <property type="evidence" value="ECO:0007669"/>
    <property type="project" value="TreeGrafter"/>
</dbReference>
<evidence type="ECO:0000256" key="1">
    <source>
        <dbReference type="SAM" id="MobiDB-lite"/>
    </source>
</evidence>
<reference evidence="3" key="1">
    <citation type="journal article" date="2016" name="Gigascience">
        <title>De novo construction of an expanded transcriptome assembly for the western tarnished plant bug, Lygus hesperus.</title>
        <authorList>
            <person name="Tassone E.E."/>
            <person name="Geib S.M."/>
            <person name="Hall B."/>
            <person name="Fabrick J.A."/>
            <person name="Brent C.S."/>
            <person name="Hull J.J."/>
        </authorList>
    </citation>
    <scope>NUCLEOTIDE SEQUENCE</scope>
</reference>
<accession>A0A146LTC3</accession>
<dbReference type="InterPro" id="IPR037370">
    <property type="entry name" value="Pleckstrin"/>
</dbReference>
<dbReference type="InterPro" id="IPR011993">
    <property type="entry name" value="PH-like_dom_sf"/>
</dbReference>
<gene>
    <name evidence="3" type="ORF">g.83052</name>
</gene>
<dbReference type="Pfam" id="PF00169">
    <property type="entry name" value="PH"/>
    <property type="match status" value="1"/>
</dbReference>
<evidence type="ECO:0000313" key="3">
    <source>
        <dbReference type="EMBL" id="JAQ10998.1"/>
    </source>
</evidence>
<feature type="region of interest" description="Disordered" evidence="1">
    <location>
        <begin position="273"/>
        <end position="302"/>
    </location>
</feature>
<dbReference type="InterPro" id="IPR001849">
    <property type="entry name" value="PH_domain"/>
</dbReference>
<organism evidence="3">
    <name type="scientific">Lygus hesperus</name>
    <name type="common">Western plant bug</name>
    <dbReference type="NCBI Taxonomy" id="30085"/>
    <lineage>
        <taxon>Eukaryota</taxon>
        <taxon>Metazoa</taxon>
        <taxon>Ecdysozoa</taxon>
        <taxon>Arthropoda</taxon>
        <taxon>Hexapoda</taxon>
        <taxon>Insecta</taxon>
        <taxon>Pterygota</taxon>
        <taxon>Neoptera</taxon>
        <taxon>Paraneoptera</taxon>
        <taxon>Hemiptera</taxon>
        <taxon>Heteroptera</taxon>
        <taxon>Panheteroptera</taxon>
        <taxon>Cimicomorpha</taxon>
        <taxon>Miridae</taxon>
        <taxon>Mirini</taxon>
        <taxon>Lygus</taxon>
    </lineage>
</organism>
<sequence>MLVEQSPSIADSSSTTLPRLNSFISDTDDLSSFCPSVVSVGREMHAIKKGLLWQQRERIFSRWKERYFILTKDYLHCFKRSSGVHNISPMGQFIFKVKLVELEKVEWLTKKSYNAIGLTLQGRESRILLRASSGLEDWFEVLEECTITSKERRRALRKLHDPHWETPNGSLRSHDWLDNSDNFTETSSVMEAALKRRSRCGPEFDVWARPKHENRLSLLTDIDINSWGSSPPPSAPSTFRGRPYRFNTDVFFLPQGTNNSATMSSGRSFVTAGPQSLRSGHFQPPPSNTSTHIRYRERSHSDALSKIRAPDIENKRASYVATPISNI</sequence>
<dbReference type="SMART" id="SM00233">
    <property type="entry name" value="PH"/>
    <property type="match status" value="1"/>
</dbReference>
<name>A0A146LTC3_LYGHE</name>
<dbReference type="PROSITE" id="PS50003">
    <property type="entry name" value="PH_DOMAIN"/>
    <property type="match status" value="1"/>
</dbReference>
<dbReference type="AlphaFoldDB" id="A0A146LTC3"/>
<dbReference type="PANTHER" id="PTHR12092:SF16">
    <property type="entry name" value="PH DOMAIN-CONTAINING PROTEIN"/>
    <property type="match status" value="1"/>
</dbReference>
<dbReference type="GO" id="GO:0030036">
    <property type="term" value="P:actin cytoskeleton organization"/>
    <property type="evidence" value="ECO:0007669"/>
    <property type="project" value="TreeGrafter"/>
</dbReference>
<dbReference type="EMBL" id="GDHC01007631">
    <property type="protein sequence ID" value="JAQ10998.1"/>
    <property type="molecule type" value="Transcribed_RNA"/>
</dbReference>
<dbReference type="FunFam" id="2.30.29.30:FF:000280">
    <property type="entry name" value="Uncharacterized protein, isoform B"/>
    <property type="match status" value="1"/>
</dbReference>